<organism evidence="2 4">
    <name type="scientific">Enterococcus silesiacus</name>
    <dbReference type="NCBI Taxonomy" id="332949"/>
    <lineage>
        <taxon>Bacteria</taxon>
        <taxon>Bacillati</taxon>
        <taxon>Bacillota</taxon>
        <taxon>Bacilli</taxon>
        <taxon>Lactobacillales</taxon>
        <taxon>Enterococcaceae</taxon>
        <taxon>Enterococcus</taxon>
    </lineage>
</organism>
<evidence type="ECO:0000313" key="3">
    <source>
        <dbReference type="Proteomes" id="UP000065511"/>
    </source>
</evidence>
<evidence type="ECO:0000313" key="1">
    <source>
        <dbReference type="EMBL" id="ALS03011.1"/>
    </source>
</evidence>
<dbReference type="AlphaFoldDB" id="A0A0S3KFF6"/>
<reference evidence="2 4" key="1">
    <citation type="submission" date="2014-12" db="EMBL/GenBank/DDBJ databases">
        <title>Draft genome sequences of 29 type strains of Enterococci.</title>
        <authorList>
            <person name="Zhong Z."/>
            <person name="Sun Z."/>
            <person name="Liu W."/>
            <person name="Zhang W."/>
            <person name="Zhang H."/>
        </authorList>
    </citation>
    <scope>NUCLEOTIDE SEQUENCE [LARGE SCALE GENOMIC DNA]</scope>
    <source>
        <strain evidence="2 4">DSM 22801</strain>
    </source>
</reference>
<protein>
    <submittedName>
        <fullName evidence="2">Uncharacterized protein</fullName>
    </submittedName>
</protein>
<dbReference type="EMBL" id="CP013614">
    <property type="protein sequence ID" value="ALS03011.1"/>
    <property type="molecule type" value="Genomic_DNA"/>
</dbReference>
<reference evidence="1 3" key="2">
    <citation type="submission" date="2015-12" db="EMBL/GenBank/DDBJ databases">
        <authorList>
            <person name="Lauer A."/>
            <person name="Humrighouse B."/>
            <person name="Loparev V."/>
            <person name="Shewmaker P.L."/>
            <person name="Whitney A.M."/>
            <person name="McLaughlin R.W."/>
        </authorList>
    </citation>
    <scope>NUCLEOTIDE SEQUENCE [LARGE SCALE GENOMIC DNA]</scope>
    <source>
        <strain evidence="1 3">LMG 23085</strain>
    </source>
</reference>
<dbReference type="Proteomes" id="UP000065511">
    <property type="component" value="Chromosome"/>
</dbReference>
<accession>A0A0S3KFF6</accession>
<proteinExistence type="predicted"/>
<keyword evidence="3" id="KW-1185">Reference proteome</keyword>
<gene>
    <name evidence="1" type="ORF">ATZ33_16985</name>
    <name evidence="2" type="ORF">RV15_GL002088</name>
</gene>
<evidence type="ECO:0000313" key="4">
    <source>
        <dbReference type="Proteomes" id="UP000183039"/>
    </source>
</evidence>
<dbReference type="KEGG" id="ess:ATZ33_16985"/>
<evidence type="ECO:0000313" key="2">
    <source>
        <dbReference type="EMBL" id="OJG92954.1"/>
    </source>
</evidence>
<sequence>MQLKELTVADELRYLAFAKEWGSLEEAKITPTSANLNGLTFSEWLDKLQKDKDIRKNDFVPADTLFLEVDWCCSTKICING</sequence>
<dbReference type="Proteomes" id="UP000183039">
    <property type="component" value="Unassembled WGS sequence"/>
</dbReference>
<name>A0A0S3KFF6_9ENTE</name>
<dbReference type="RefSeq" id="WP_139242963.1">
    <property type="nucleotide sequence ID" value="NZ_JXLC01000003.1"/>
</dbReference>
<dbReference type="EMBL" id="JXLC01000003">
    <property type="protein sequence ID" value="OJG92954.1"/>
    <property type="molecule type" value="Genomic_DNA"/>
</dbReference>